<evidence type="ECO:0000256" key="5">
    <source>
        <dbReference type="ARBA" id="ARBA00048128"/>
    </source>
</evidence>
<evidence type="ECO:0000313" key="7">
    <source>
        <dbReference type="EMBL" id="SVB88355.1"/>
    </source>
</evidence>
<dbReference type="InterPro" id="IPR005771">
    <property type="entry name" value="GalU_uridylyltTrfase_bac/arc"/>
</dbReference>
<accession>A0A382HMQ4</accession>
<feature type="domain" description="Nucleotidyl transferase" evidence="6">
    <location>
        <begin position="5"/>
        <end position="68"/>
    </location>
</feature>
<dbReference type="InterPro" id="IPR005835">
    <property type="entry name" value="NTP_transferase_dom"/>
</dbReference>
<reference evidence="7" key="1">
    <citation type="submission" date="2018-05" db="EMBL/GenBank/DDBJ databases">
        <authorList>
            <person name="Lanie J.A."/>
            <person name="Ng W.-L."/>
            <person name="Kazmierczak K.M."/>
            <person name="Andrzejewski T.M."/>
            <person name="Davidsen T.M."/>
            <person name="Wayne K.J."/>
            <person name="Tettelin H."/>
            <person name="Glass J.I."/>
            <person name="Rusch D."/>
            <person name="Podicherti R."/>
            <person name="Tsui H.-C.T."/>
            <person name="Winkler M.E."/>
        </authorList>
    </citation>
    <scope>NUCLEOTIDE SEQUENCE</scope>
</reference>
<evidence type="ECO:0000256" key="2">
    <source>
        <dbReference type="ARBA" id="ARBA00012415"/>
    </source>
</evidence>
<dbReference type="PANTHER" id="PTHR43197:SF1">
    <property type="entry name" value="UTP--GLUCOSE-1-PHOSPHATE URIDYLYLTRANSFERASE"/>
    <property type="match status" value="1"/>
</dbReference>
<name>A0A382HMQ4_9ZZZZ</name>
<evidence type="ECO:0000256" key="3">
    <source>
        <dbReference type="ARBA" id="ARBA00022679"/>
    </source>
</evidence>
<keyword evidence="4" id="KW-0548">Nucleotidyltransferase</keyword>
<organism evidence="7">
    <name type="scientific">marine metagenome</name>
    <dbReference type="NCBI Taxonomy" id="408172"/>
    <lineage>
        <taxon>unclassified sequences</taxon>
        <taxon>metagenomes</taxon>
        <taxon>ecological metagenomes</taxon>
    </lineage>
</organism>
<comment type="catalytic activity">
    <reaction evidence="5">
        <text>alpha-D-glucose 1-phosphate + UTP + H(+) = UDP-alpha-D-glucose + diphosphate</text>
        <dbReference type="Rhea" id="RHEA:19889"/>
        <dbReference type="ChEBI" id="CHEBI:15378"/>
        <dbReference type="ChEBI" id="CHEBI:33019"/>
        <dbReference type="ChEBI" id="CHEBI:46398"/>
        <dbReference type="ChEBI" id="CHEBI:58601"/>
        <dbReference type="ChEBI" id="CHEBI:58885"/>
        <dbReference type="EC" id="2.7.7.9"/>
    </reaction>
</comment>
<comment type="similarity">
    <text evidence="1">Belongs to the UDPGP type 2 family.</text>
</comment>
<dbReference type="InterPro" id="IPR029044">
    <property type="entry name" value="Nucleotide-diphossugar_trans"/>
</dbReference>
<dbReference type="EMBL" id="UINC01062090">
    <property type="protein sequence ID" value="SVB88355.1"/>
    <property type="molecule type" value="Genomic_DNA"/>
</dbReference>
<evidence type="ECO:0000259" key="6">
    <source>
        <dbReference type="Pfam" id="PF00483"/>
    </source>
</evidence>
<dbReference type="AlphaFoldDB" id="A0A382HMQ4"/>
<dbReference type="Pfam" id="PF00483">
    <property type="entry name" value="NTP_transferase"/>
    <property type="match status" value="1"/>
</dbReference>
<evidence type="ECO:0000256" key="1">
    <source>
        <dbReference type="ARBA" id="ARBA00006890"/>
    </source>
</evidence>
<feature type="non-terminal residue" evidence="7">
    <location>
        <position position="84"/>
    </location>
</feature>
<sequence length="84" mass="9181">MKVRKAVIPAAGIGTRFLPITKSVPKELLPLVDRAALQYVVEEIAEAGIEQVVIVTSVGKEAIPHYFERDAALEHLLESRGHHG</sequence>
<keyword evidence="3" id="KW-0808">Transferase</keyword>
<evidence type="ECO:0000256" key="4">
    <source>
        <dbReference type="ARBA" id="ARBA00022695"/>
    </source>
</evidence>
<gene>
    <name evidence="7" type="ORF">METZ01_LOCUS241209</name>
</gene>
<dbReference type="PANTHER" id="PTHR43197">
    <property type="entry name" value="UTP--GLUCOSE-1-PHOSPHATE URIDYLYLTRANSFERASE"/>
    <property type="match status" value="1"/>
</dbReference>
<dbReference type="SUPFAM" id="SSF53448">
    <property type="entry name" value="Nucleotide-diphospho-sugar transferases"/>
    <property type="match status" value="1"/>
</dbReference>
<protein>
    <recommendedName>
        <fullName evidence="2">UTP--glucose-1-phosphate uridylyltransferase</fullName>
        <ecNumber evidence="2">2.7.7.9</ecNumber>
    </recommendedName>
</protein>
<dbReference type="GO" id="GO:0006011">
    <property type="term" value="P:UDP-alpha-D-glucose metabolic process"/>
    <property type="evidence" value="ECO:0007669"/>
    <property type="project" value="InterPro"/>
</dbReference>
<dbReference type="Gene3D" id="3.90.550.10">
    <property type="entry name" value="Spore Coat Polysaccharide Biosynthesis Protein SpsA, Chain A"/>
    <property type="match status" value="1"/>
</dbReference>
<proteinExistence type="inferred from homology"/>
<dbReference type="GO" id="GO:0003983">
    <property type="term" value="F:UTP:glucose-1-phosphate uridylyltransferase activity"/>
    <property type="evidence" value="ECO:0007669"/>
    <property type="project" value="UniProtKB-EC"/>
</dbReference>
<dbReference type="EC" id="2.7.7.9" evidence="2"/>